<dbReference type="Proteomes" id="UP000185612">
    <property type="component" value="Unassembled WGS sequence"/>
</dbReference>
<dbReference type="RefSeq" id="WP_073823880.1">
    <property type="nucleotide sequence ID" value="NZ_JAUNKL010000002.1"/>
</dbReference>
<organism evidence="1 2">
    <name type="scientific">Buchananella hordeovulneris</name>
    <dbReference type="NCBI Taxonomy" id="52770"/>
    <lineage>
        <taxon>Bacteria</taxon>
        <taxon>Bacillati</taxon>
        <taxon>Actinomycetota</taxon>
        <taxon>Actinomycetes</taxon>
        <taxon>Actinomycetales</taxon>
        <taxon>Actinomycetaceae</taxon>
        <taxon>Buchananella</taxon>
    </lineage>
</organism>
<name>A0A1Q5PWD6_9ACTO</name>
<accession>A0A1Q5PWD6</accession>
<evidence type="ECO:0000313" key="2">
    <source>
        <dbReference type="Proteomes" id="UP000185612"/>
    </source>
</evidence>
<keyword evidence="2" id="KW-1185">Reference proteome</keyword>
<dbReference type="EMBL" id="MQVS01000004">
    <property type="protein sequence ID" value="OKL51816.1"/>
    <property type="molecule type" value="Genomic_DNA"/>
</dbReference>
<dbReference type="InterPro" id="IPR015946">
    <property type="entry name" value="KH_dom-like_a/b"/>
</dbReference>
<proteinExistence type="predicted"/>
<dbReference type="InterPro" id="IPR003718">
    <property type="entry name" value="OsmC/Ohr_fam"/>
</dbReference>
<gene>
    <name evidence="1" type="ORF">BSZ40_04835</name>
</gene>
<sequence length="141" mass="15275">MTEQHPALWATRTGNRSYVGRNESGAEVQIGDGPGQFTPGELLKLALATCHTLSADRRFAQALGEDFSAHIGVESTKPADENRYDTISMEMLTDLSGLEPTAEENLRGRVAAAIEKNCTIGHTLRHGAEYSFRLVDEAAAD</sequence>
<dbReference type="Pfam" id="PF02566">
    <property type="entry name" value="OsmC"/>
    <property type="match status" value="1"/>
</dbReference>
<dbReference type="InterPro" id="IPR036102">
    <property type="entry name" value="OsmC/Ohrsf"/>
</dbReference>
<reference evidence="2" key="1">
    <citation type="submission" date="2016-12" db="EMBL/GenBank/DDBJ databases">
        <authorList>
            <person name="Meng X."/>
        </authorList>
    </citation>
    <scope>NUCLEOTIDE SEQUENCE [LARGE SCALE GENOMIC DNA]</scope>
    <source>
        <strain evidence="2">DSM 20732</strain>
    </source>
</reference>
<dbReference type="SUPFAM" id="SSF82784">
    <property type="entry name" value="OsmC-like"/>
    <property type="match status" value="1"/>
</dbReference>
<evidence type="ECO:0000313" key="1">
    <source>
        <dbReference type="EMBL" id="OKL51816.1"/>
    </source>
</evidence>
<dbReference type="Gene3D" id="3.30.300.20">
    <property type="match status" value="1"/>
</dbReference>
<dbReference type="OrthoDB" id="4703953at2"/>
<comment type="caution">
    <text evidence="1">The sequence shown here is derived from an EMBL/GenBank/DDBJ whole genome shotgun (WGS) entry which is preliminary data.</text>
</comment>
<dbReference type="STRING" id="52770.BSZ40_04835"/>
<dbReference type="AlphaFoldDB" id="A0A1Q5PWD6"/>
<protein>
    <submittedName>
        <fullName evidence="1">Osmotically inducible protein OsmC</fullName>
    </submittedName>
</protein>